<accession>B9XF39</accession>
<dbReference type="InterPro" id="IPR021272">
    <property type="entry name" value="DUF2851"/>
</dbReference>
<dbReference type="EMBL" id="ABOX02000009">
    <property type="protein sequence ID" value="EEF61537.1"/>
    <property type="molecule type" value="Genomic_DNA"/>
</dbReference>
<dbReference type="STRING" id="320771.Cflav_PD4215"/>
<proteinExistence type="predicted"/>
<comment type="caution">
    <text evidence="1">The sequence shown here is derived from an EMBL/GenBank/DDBJ whole genome shotgun (WGS) entry which is preliminary data.</text>
</comment>
<gene>
    <name evidence="1" type="ORF">Cflav_PD4215</name>
</gene>
<evidence type="ECO:0000313" key="2">
    <source>
        <dbReference type="Proteomes" id="UP000003688"/>
    </source>
</evidence>
<name>B9XF39_PEDPL</name>
<dbReference type="AlphaFoldDB" id="B9XF39"/>
<reference evidence="1 2" key="1">
    <citation type="journal article" date="2011" name="J. Bacteriol.">
        <title>Genome sequence of 'Pedosphaera parvula' Ellin514, an aerobic Verrucomicrobial isolate from pasture soil.</title>
        <authorList>
            <person name="Kant R."/>
            <person name="van Passel M.W."/>
            <person name="Sangwan P."/>
            <person name="Palva A."/>
            <person name="Lucas S."/>
            <person name="Copeland A."/>
            <person name="Lapidus A."/>
            <person name="Glavina Del Rio T."/>
            <person name="Dalin E."/>
            <person name="Tice H."/>
            <person name="Bruce D."/>
            <person name="Goodwin L."/>
            <person name="Pitluck S."/>
            <person name="Chertkov O."/>
            <person name="Larimer F.W."/>
            <person name="Land M.L."/>
            <person name="Hauser L."/>
            <person name="Brettin T.S."/>
            <person name="Detter J.C."/>
            <person name="Han S."/>
            <person name="de Vos W.M."/>
            <person name="Janssen P.H."/>
            <person name="Smidt H."/>
        </authorList>
    </citation>
    <scope>NUCLEOTIDE SEQUENCE [LARGE SCALE GENOMIC DNA]</scope>
    <source>
        <strain evidence="1 2">Ellin514</strain>
    </source>
</reference>
<dbReference type="OrthoDB" id="148404at2"/>
<protein>
    <recommendedName>
        <fullName evidence="3">DUF2851 domain-containing protein</fullName>
    </recommendedName>
</protein>
<keyword evidence="2" id="KW-1185">Reference proteome</keyword>
<evidence type="ECO:0000313" key="1">
    <source>
        <dbReference type="EMBL" id="EEF61537.1"/>
    </source>
</evidence>
<dbReference type="RefSeq" id="WP_007414429.1">
    <property type="nucleotide sequence ID" value="NZ_ABOX02000009.1"/>
</dbReference>
<evidence type="ECO:0008006" key="3">
    <source>
        <dbReference type="Google" id="ProtNLM"/>
    </source>
</evidence>
<dbReference type="Proteomes" id="UP000003688">
    <property type="component" value="Unassembled WGS sequence"/>
</dbReference>
<dbReference type="Pfam" id="PF11013">
    <property type="entry name" value="DUF2851"/>
    <property type="match status" value="1"/>
</dbReference>
<sequence length="475" mass="54751">MSTNFYTQWRGRASKNQLLQESNGYPDEKLLQAVWQQQRLLRDQLTTLDGKSVRVLHPGFKNHGAGPDFRGAMIQIRGGVILTGDVEVDLRGSGWRSHGHDRNPDFKNVVLHVIWEKEATSTSGHPTLAIRNFLDASLTDLNAWLSTDSHQSLPEELRGKCCAPLKEILQEKLVELLHQAAKIRWQIKSYQFQARARQVGWEQTLWEGLFRALGYKQNVWPMQGLGELRNLWQKQSITPVDLQARLFGVSGLLPSELARTGTKSDDYLRRIWDQWWREREEFSEIIFPRALWRFNGLRPANHPQRRLALASHWLAGGKLVSKLENWFTTSIPDNQLLDSLAKALQVESDEFWCWHWTFRSARLPKPQPLLGIARVTDLAINVILPWFWIRALEGGNQLLQKQAEHRYFAWPPAEDNSVFRLARERLLSGKPAKSLRSAAAQQGLLQIVRDFCNHSNAVCENCQFPELVRAWKLEA</sequence>
<organism evidence="1 2">
    <name type="scientific">Pedosphaera parvula (strain Ellin514)</name>
    <dbReference type="NCBI Taxonomy" id="320771"/>
    <lineage>
        <taxon>Bacteria</taxon>
        <taxon>Pseudomonadati</taxon>
        <taxon>Verrucomicrobiota</taxon>
        <taxon>Pedosphaerae</taxon>
        <taxon>Pedosphaerales</taxon>
        <taxon>Pedosphaeraceae</taxon>
        <taxon>Pedosphaera</taxon>
    </lineage>
</organism>